<dbReference type="AlphaFoldDB" id="A0A5R9FID9"/>
<accession>A0A5R9FID9</accession>
<name>A0A5R9FID9_9BACL</name>
<dbReference type="Proteomes" id="UP000308230">
    <property type="component" value="Unassembled WGS sequence"/>
</dbReference>
<gene>
    <name evidence="1" type="ORF">FCL54_03305</name>
</gene>
<dbReference type="RefSeq" id="WP_138123099.1">
    <property type="nucleotide sequence ID" value="NZ_SWLG01000001.1"/>
</dbReference>
<sequence>MASFFIKCTLLTGLLFFGVLLGMQQANKGMIEMQGNNEASGAFYIGASQDGKLEAEVMGSKVTSHDLAEKQKKMEDTRAFNVLSSLGKTISAMIVAIVQNAASLLIELFKGLLSLFG</sequence>
<proteinExistence type="predicted"/>
<organism evidence="1 2">
    <name type="scientific">Exobacillus caeni</name>
    <dbReference type="NCBI Taxonomy" id="2574798"/>
    <lineage>
        <taxon>Bacteria</taxon>
        <taxon>Bacillati</taxon>
        <taxon>Bacillota</taxon>
        <taxon>Bacilli</taxon>
        <taxon>Bacillales</taxon>
        <taxon>Guptibacillaceae</taxon>
        <taxon>Exobacillus</taxon>
    </lineage>
</organism>
<dbReference type="OrthoDB" id="2941402at2"/>
<evidence type="ECO:0000313" key="1">
    <source>
        <dbReference type="EMBL" id="TLS39345.1"/>
    </source>
</evidence>
<keyword evidence="2" id="KW-1185">Reference proteome</keyword>
<dbReference type="Pfam" id="PF12438">
    <property type="entry name" value="DUF3679"/>
    <property type="match status" value="1"/>
</dbReference>
<dbReference type="EMBL" id="SWLG01000001">
    <property type="protein sequence ID" value="TLS39345.1"/>
    <property type="molecule type" value="Genomic_DNA"/>
</dbReference>
<evidence type="ECO:0000313" key="2">
    <source>
        <dbReference type="Proteomes" id="UP000308230"/>
    </source>
</evidence>
<comment type="caution">
    <text evidence="1">The sequence shown here is derived from an EMBL/GenBank/DDBJ whole genome shotgun (WGS) entry which is preliminary data.</text>
</comment>
<reference evidence="1 2" key="1">
    <citation type="submission" date="2019-04" db="EMBL/GenBank/DDBJ databases">
        <title>Bacillus caeni sp. nov., a bacterium isolated from mangrove sediment.</title>
        <authorList>
            <person name="Huang H."/>
            <person name="Mo K."/>
            <person name="Hu Y."/>
        </authorList>
    </citation>
    <scope>NUCLEOTIDE SEQUENCE [LARGE SCALE GENOMIC DNA]</scope>
    <source>
        <strain evidence="1 2">HB172195</strain>
    </source>
</reference>
<protein>
    <submittedName>
        <fullName evidence="1">DUF3679 domain-containing protein</fullName>
    </submittedName>
</protein>
<dbReference type="InterPro" id="IPR020534">
    <property type="entry name" value="Uncharacterised_YqxA"/>
</dbReference>